<accession>A0A8H3R3Q5</accession>
<gene>
    <name evidence="1" type="ORF">RCL2_002863100</name>
</gene>
<dbReference type="AlphaFoldDB" id="A0A8H3R3Q5"/>
<dbReference type="EMBL" id="BLAL01000306">
    <property type="protein sequence ID" value="GET02247.1"/>
    <property type="molecule type" value="Genomic_DNA"/>
</dbReference>
<evidence type="ECO:0000313" key="1">
    <source>
        <dbReference type="EMBL" id="GET02247.1"/>
    </source>
</evidence>
<comment type="caution">
    <text evidence="1">The sequence shown here is derived from an EMBL/GenBank/DDBJ whole genome shotgun (WGS) entry which is preliminary data.</text>
</comment>
<evidence type="ECO:0000313" key="2">
    <source>
        <dbReference type="Proteomes" id="UP000615446"/>
    </source>
</evidence>
<protein>
    <submittedName>
        <fullName evidence="1">Uncharacterized protein</fullName>
    </submittedName>
</protein>
<name>A0A8H3R3Q5_9GLOM</name>
<sequence length="101" mass="11748">MKMIEYGEGLQILGKLLYTFLRYTLDMLEFSIIKLQSSMPRNSINIRKPLTYRILRDDTISAKIHINTWGGGKKIIRISNSDTVGQYNDCNNKFIATHFFL</sequence>
<dbReference type="Proteomes" id="UP000615446">
    <property type="component" value="Unassembled WGS sequence"/>
</dbReference>
<organism evidence="1 2">
    <name type="scientific">Rhizophagus clarus</name>
    <dbReference type="NCBI Taxonomy" id="94130"/>
    <lineage>
        <taxon>Eukaryota</taxon>
        <taxon>Fungi</taxon>
        <taxon>Fungi incertae sedis</taxon>
        <taxon>Mucoromycota</taxon>
        <taxon>Glomeromycotina</taxon>
        <taxon>Glomeromycetes</taxon>
        <taxon>Glomerales</taxon>
        <taxon>Glomeraceae</taxon>
        <taxon>Rhizophagus</taxon>
    </lineage>
</organism>
<reference evidence="1" key="1">
    <citation type="submission" date="2019-10" db="EMBL/GenBank/DDBJ databases">
        <title>Conservation and host-specific expression of non-tandemly repeated heterogenous ribosome RNA gene in arbuscular mycorrhizal fungi.</title>
        <authorList>
            <person name="Maeda T."/>
            <person name="Kobayashi Y."/>
            <person name="Nakagawa T."/>
            <person name="Ezawa T."/>
            <person name="Yamaguchi K."/>
            <person name="Bino T."/>
            <person name="Nishimoto Y."/>
            <person name="Shigenobu S."/>
            <person name="Kawaguchi M."/>
        </authorList>
    </citation>
    <scope>NUCLEOTIDE SEQUENCE</scope>
    <source>
        <strain evidence="1">HR1</strain>
    </source>
</reference>
<proteinExistence type="predicted"/>